<comment type="caution">
    <text evidence="7">The sequence shown here is derived from an EMBL/GenBank/DDBJ whole genome shotgun (WGS) entry which is preliminary data.</text>
</comment>
<protein>
    <submittedName>
        <fullName evidence="7">Cobalamin biosynthesis bifunctional protein CbiET</fullName>
    </submittedName>
</protein>
<reference evidence="7 8" key="1">
    <citation type="submission" date="2018-01" db="EMBL/GenBank/DDBJ databases">
        <title>Draft genome sequence of Paucibacter aquatile CR182 isolated from freshwater of the Nakdong River.</title>
        <authorList>
            <person name="Choi A."/>
            <person name="Chung E.J."/>
        </authorList>
    </citation>
    <scope>NUCLEOTIDE SEQUENCE [LARGE SCALE GENOMIC DNA]</scope>
    <source>
        <strain evidence="7 8">CR182</strain>
    </source>
</reference>
<evidence type="ECO:0000313" key="7">
    <source>
        <dbReference type="EMBL" id="PND40402.1"/>
    </source>
</evidence>
<dbReference type="InterPro" id="IPR012818">
    <property type="entry name" value="CbiE"/>
</dbReference>
<keyword evidence="4" id="KW-0808">Transferase</keyword>
<evidence type="ECO:0000256" key="4">
    <source>
        <dbReference type="ARBA" id="ARBA00022679"/>
    </source>
</evidence>
<dbReference type="InterPro" id="IPR029063">
    <property type="entry name" value="SAM-dependent_MTases_sf"/>
</dbReference>
<keyword evidence="5" id="KW-0949">S-adenosyl-L-methionine</keyword>
<evidence type="ECO:0000256" key="5">
    <source>
        <dbReference type="ARBA" id="ARBA00022691"/>
    </source>
</evidence>
<dbReference type="RefSeq" id="WP_102766537.1">
    <property type="nucleotide sequence ID" value="NZ_POSP01000001.1"/>
</dbReference>
<dbReference type="GO" id="GO:0008276">
    <property type="term" value="F:protein methyltransferase activity"/>
    <property type="evidence" value="ECO:0007669"/>
    <property type="project" value="InterPro"/>
</dbReference>
<dbReference type="NCBIfam" id="TIGR02469">
    <property type="entry name" value="CbiT"/>
    <property type="match status" value="1"/>
</dbReference>
<gene>
    <name evidence="7" type="ORF">C1O66_03235</name>
</gene>
<dbReference type="PANTHER" id="PTHR43182:SF1">
    <property type="entry name" value="COBALT-PRECORRIN-7 C(5)-METHYLTRANSFERASE"/>
    <property type="match status" value="1"/>
</dbReference>
<dbReference type="InterPro" id="IPR014776">
    <property type="entry name" value="4pyrrole_Mease_sub2"/>
</dbReference>
<dbReference type="InterPro" id="IPR006365">
    <property type="entry name" value="Cbl_synth_CobL"/>
</dbReference>
<dbReference type="OrthoDB" id="9787825at2"/>
<evidence type="ECO:0000256" key="2">
    <source>
        <dbReference type="ARBA" id="ARBA00022573"/>
    </source>
</evidence>
<dbReference type="GO" id="GO:0032259">
    <property type="term" value="P:methylation"/>
    <property type="evidence" value="ECO:0007669"/>
    <property type="project" value="UniProtKB-KW"/>
</dbReference>
<dbReference type="InterPro" id="IPR035996">
    <property type="entry name" value="4pyrrol_Methylase_sf"/>
</dbReference>
<dbReference type="InterPro" id="IPR014008">
    <property type="entry name" value="Cbl_synth_MTase_CbiT"/>
</dbReference>
<evidence type="ECO:0000256" key="1">
    <source>
        <dbReference type="ARBA" id="ARBA00004953"/>
    </source>
</evidence>
<evidence type="ECO:0000313" key="8">
    <source>
        <dbReference type="Proteomes" id="UP000235916"/>
    </source>
</evidence>
<organism evidence="7 8">
    <name type="scientific">Kinneretia aquatilis</name>
    <dbReference type="NCBI Taxonomy" id="2070761"/>
    <lineage>
        <taxon>Bacteria</taxon>
        <taxon>Pseudomonadati</taxon>
        <taxon>Pseudomonadota</taxon>
        <taxon>Betaproteobacteria</taxon>
        <taxon>Burkholderiales</taxon>
        <taxon>Sphaerotilaceae</taxon>
        <taxon>Roseateles</taxon>
    </lineage>
</organism>
<sequence>MTISETHTHVPRLPLGEDTRYEGQRFSGRRCQVIGVLDDGAASLSAAALAQLRAADCVIGAARTLALFEAEIAPGARRHEIGSALSQVPLWVREAQAQGQRCVVLATGDPLCFGIASYLAARLCIDALEVLPNLSTIQLACARLGLPWQDLKFCSVHSRDAGEWQPGADASHGLYALLQTLRQQERVAVLTSPENSADRIARMLLAEGLGEAFQIAVAESLCQPGERVRAELSVAEVAELRFAPLHVMLLLRLQPRPRPVLFGLADEIFEQRQPEKGLLTKREVRAVSLARLQLRANSIVWDIGAGSGSVGLEAARLCPEGHVYAIEKNSEDAAIIERNRRSLGLSNHSSQQGRAPEGLEAWPAPDAVFIGGSGGELVELIERVFSRLKPQGWLVMNFVTLENLATAVAALKAVGASWDVLQLQASRSKPILHMHRLAAENPVWVVCAQRGTAT</sequence>
<dbReference type="Gene3D" id="3.40.50.150">
    <property type="entry name" value="Vaccinia Virus protein VP39"/>
    <property type="match status" value="1"/>
</dbReference>
<dbReference type="Gene3D" id="3.30.950.10">
    <property type="entry name" value="Methyltransferase, Cobalt-precorrin-4 Transmethylase, Domain 2"/>
    <property type="match status" value="1"/>
</dbReference>
<dbReference type="Gene3D" id="3.40.1010.10">
    <property type="entry name" value="Cobalt-precorrin-4 Transmethylase, Domain 1"/>
    <property type="match status" value="1"/>
</dbReference>
<keyword evidence="8" id="KW-1185">Reference proteome</keyword>
<dbReference type="GO" id="GO:0009236">
    <property type="term" value="P:cobalamin biosynthetic process"/>
    <property type="evidence" value="ECO:0007669"/>
    <property type="project" value="UniProtKB-UniPathway"/>
</dbReference>
<dbReference type="CDD" id="cd11644">
    <property type="entry name" value="Precorrin-6Y-MT"/>
    <property type="match status" value="1"/>
</dbReference>
<dbReference type="SUPFAM" id="SSF53335">
    <property type="entry name" value="S-adenosyl-L-methionine-dependent methyltransferases"/>
    <property type="match status" value="1"/>
</dbReference>
<dbReference type="InterPro" id="IPR014777">
    <property type="entry name" value="4pyrrole_Mease_sub1"/>
</dbReference>
<dbReference type="CDD" id="cd02440">
    <property type="entry name" value="AdoMet_MTases"/>
    <property type="match status" value="1"/>
</dbReference>
<evidence type="ECO:0000256" key="3">
    <source>
        <dbReference type="ARBA" id="ARBA00022603"/>
    </source>
</evidence>
<dbReference type="NCBIfam" id="TIGR02467">
    <property type="entry name" value="CbiE"/>
    <property type="match status" value="1"/>
</dbReference>
<evidence type="ECO:0000259" key="6">
    <source>
        <dbReference type="Pfam" id="PF00590"/>
    </source>
</evidence>
<keyword evidence="2" id="KW-0169">Cobalamin biosynthesis</keyword>
<proteinExistence type="predicted"/>
<name>A0A2N8L3Y0_9BURK</name>
<accession>A0A2N8L3Y0</accession>
<dbReference type="EMBL" id="POSP01000001">
    <property type="protein sequence ID" value="PND40402.1"/>
    <property type="molecule type" value="Genomic_DNA"/>
</dbReference>
<dbReference type="Proteomes" id="UP000235916">
    <property type="component" value="Unassembled WGS sequence"/>
</dbReference>
<dbReference type="SUPFAM" id="SSF53790">
    <property type="entry name" value="Tetrapyrrole methylase"/>
    <property type="match status" value="1"/>
</dbReference>
<keyword evidence="3" id="KW-0489">Methyltransferase</keyword>
<dbReference type="InterPro" id="IPR000878">
    <property type="entry name" value="4pyrrol_Mease"/>
</dbReference>
<dbReference type="InterPro" id="IPR050714">
    <property type="entry name" value="Cobalamin_biosynth_MTase"/>
</dbReference>
<dbReference type="Pfam" id="PF00590">
    <property type="entry name" value="TP_methylase"/>
    <property type="match status" value="1"/>
</dbReference>
<dbReference type="PIRSF" id="PIRSF036428">
    <property type="entry name" value="CobL"/>
    <property type="match status" value="1"/>
</dbReference>
<dbReference type="PANTHER" id="PTHR43182">
    <property type="entry name" value="COBALT-PRECORRIN-6B C(15)-METHYLTRANSFERASE (DECARBOXYLATING)"/>
    <property type="match status" value="1"/>
</dbReference>
<dbReference type="UniPathway" id="UPA00148"/>
<dbReference type="AlphaFoldDB" id="A0A2N8L3Y0"/>
<feature type="domain" description="Tetrapyrrole methylase" evidence="6">
    <location>
        <begin position="33"/>
        <end position="229"/>
    </location>
</feature>
<comment type="pathway">
    <text evidence="1">Cofactor biosynthesis; adenosylcobalamin biosynthesis.</text>
</comment>